<sequence>MTGCRILCAVWASEAKATGTNLLGRGLPRIQGTLEAIDEAGLFDNAPTKKRWSTPFLLRDGKNDLLRERLIVNGSSVHPMMCDSAIGQLAKASEAKEALLAGEGPVTRKKGNEETYRPLMERMRPGIFSIPQVSRTKYLARRYTEVQQLTVCYAQDSINERVMRFQSSGRDGESR</sequence>
<name>A0ABS0N6P3_9SPHN</name>
<accession>A0ABS0N6P3</accession>
<organism evidence="1 2">
    <name type="scientific">Aurantiacibacter sediminis</name>
    <dbReference type="NCBI Taxonomy" id="2793064"/>
    <lineage>
        <taxon>Bacteria</taxon>
        <taxon>Pseudomonadati</taxon>
        <taxon>Pseudomonadota</taxon>
        <taxon>Alphaproteobacteria</taxon>
        <taxon>Sphingomonadales</taxon>
        <taxon>Erythrobacteraceae</taxon>
        <taxon>Aurantiacibacter</taxon>
    </lineage>
</organism>
<dbReference type="EMBL" id="JAEANY010000004">
    <property type="protein sequence ID" value="MBH5323453.1"/>
    <property type="molecule type" value="Genomic_DNA"/>
</dbReference>
<gene>
    <name evidence="1" type="ORF">I5L03_12760</name>
</gene>
<keyword evidence="2" id="KW-1185">Reference proteome</keyword>
<comment type="caution">
    <text evidence="1">The sequence shown here is derived from an EMBL/GenBank/DDBJ whole genome shotgun (WGS) entry which is preliminary data.</text>
</comment>
<evidence type="ECO:0000313" key="1">
    <source>
        <dbReference type="EMBL" id="MBH5323453.1"/>
    </source>
</evidence>
<protein>
    <submittedName>
        <fullName evidence="1">Uncharacterized protein</fullName>
    </submittedName>
</protein>
<proteinExistence type="predicted"/>
<dbReference type="RefSeq" id="WP_197922379.1">
    <property type="nucleotide sequence ID" value="NZ_CAWPTA010000009.1"/>
</dbReference>
<evidence type="ECO:0000313" key="2">
    <source>
        <dbReference type="Proteomes" id="UP000602442"/>
    </source>
</evidence>
<dbReference type="Proteomes" id="UP000602442">
    <property type="component" value="Unassembled WGS sequence"/>
</dbReference>
<reference evidence="1 2" key="1">
    <citation type="submission" date="2020-11" db="EMBL/GenBank/DDBJ databases">
        <title>Erythrobacter sediminis sp. nov., a marine bacterium from a tidal flat of Garorim Bay.</title>
        <authorList>
            <person name="Kim D."/>
            <person name="Yoo Y."/>
            <person name="Kim J.-J."/>
        </authorList>
    </citation>
    <scope>NUCLEOTIDE SEQUENCE [LARGE SCALE GENOMIC DNA]</scope>
    <source>
        <strain evidence="1 2">JGD-13</strain>
    </source>
</reference>